<dbReference type="InterPro" id="IPR051178">
    <property type="entry name" value="TfdA_dioxygenase"/>
</dbReference>
<gene>
    <name evidence="8" type="ORF">SMACR_02318</name>
</gene>
<accession>A0A8S8ZTM3</accession>
<reference evidence="8 9" key="1">
    <citation type="submission" date="2017-07" db="EMBL/GenBank/DDBJ databases">
        <title>Genome sequence of the Sordaria macrospora wild type strain R19027.</title>
        <authorList>
            <person name="Nowrousian M."/>
            <person name="Teichert I."/>
            <person name="Kueck U."/>
        </authorList>
    </citation>
    <scope>NUCLEOTIDE SEQUENCE [LARGE SCALE GENOMIC DNA]</scope>
    <source>
        <strain evidence="8 9">R19027</strain>
        <tissue evidence="8">Mycelium</tissue>
    </source>
</reference>
<evidence type="ECO:0000256" key="1">
    <source>
        <dbReference type="ARBA" id="ARBA00005896"/>
    </source>
</evidence>
<comment type="caution">
    <text evidence="8">The sequence shown here is derived from an EMBL/GenBank/DDBJ whole genome shotgun (WGS) entry which is preliminary data.</text>
</comment>
<dbReference type="EMBL" id="NMPR01000027">
    <property type="protein sequence ID" value="KAA8634124.1"/>
    <property type="molecule type" value="Genomic_DNA"/>
</dbReference>
<evidence type="ECO:0000313" key="9">
    <source>
        <dbReference type="Proteomes" id="UP000433876"/>
    </source>
</evidence>
<keyword evidence="3" id="KW-0223">Dioxygenase</keyword>
<dbReference type="Pfam" id="PF02668">
    <property type="entry name" value="TauD"/>
    <property type="match status" value="1"/>
</dbReference>
<evidence type="ECO:0000256" key="2">
    <source>
        <dbReference type="ARBA" id="ARBA00022723"/>
    </source>
</evidence>
<sequence>MTTTTSPPTAPKKEFPKTISTVELHPTFGAEILGVKWGDDGTVSEEQPKELRDAVHKVYGFIVLRRNPLTDATHVSFSRLFASAFPSLSASASGPDGDSSPGQGENVLDSITRFIPPPPAPAISATTLTSSSSMPVTSPTTAPLFWTLRLTAREDLGEEEVKRRMVEKEYWTGVYNAAHSRKMGAPDFFKELDVEVGPMLRHKVVQEHVESGRKNLCVGAYLWRLEDKEGNTVPGSKEMIKFLNEHVAQDKYVTSVRWE</sequence>
<comment type="similarity">
    <text evidence="1">Belongs to the TfdA dioxygenase family.</text>
</comment>
<evidence type="ECO:0000313" key="8">
    <source>
        <dbReference type="EMBL" id="KAA8634124.1"/>
    </source>
</evidence>
<keyword evidence="2" id="KW-0479">Metal-binding</keyword>
<dbReference type="SUPFAM" id="SSF51197">
    <property type="entry name" value="Clavaminate synthase-like"/>
    <property type="match status" value="1"/>
</dbReference>
<dbReference type="AlphaFoldDB" id="A0A8S8ZTM3"/>
<dbReference type="InterPro" id="IPR003819">
    <property type="entry name" value="TauD/TfdA-like"/>
</dbReference>
<protein>
    <recommendedName>
        <fullName evidence="7">TauD/TfdA-like domain-containing protein</fullName>
    </recommendedName>
</protein>
<name>A0A8S8ZTM3_SORMA</name>
<feature type="compositionally biased region" description="Low complexity" evidence="6">
    <location>
        <begin position="90"/>
        <end position="102"/>
    </location>
</feature>
<proteinExistence type="inferred from homology"/>
<dbReference type="GO" id="GO:0051213">
    <property type="term" value="F:dioxygenase activity"/>
    <property type="evidence" value="ECO:0007669"/>
    <property type="project" value="UniProtKB-KW"/>
</dbReference>
<dbReference type="Proteomes" id="UP000433876">
    <property type="component" value="Unassembled WGS sequence"/>
</dbReference>
<dbReference type="PANTHER" id="PTHR43779">
    <property type="entry name" value="DIOXYGENASE RV0097-RELATED"/>
    <property type="match status" value="1"/>
</dbReference>
<dbReference type="PANTHER" id="PTHR43779:SF3">
    <property type="entry name" value="(3R)-3-[(CARBOXYMETHYL)AMINO]FATTY ACID OXYGENASE_DECARBOXYLASE"/>
    <property type="match status" value="1"/>
</dbReference>
<keyword evidence="4" id="KW-0560">Oxidoreductase</keyword>
<dbReference type="GO" id="GO:0046872">
    <property type="term" value="F:metal ion binding"/>
    <property type="evidence" value="ECO:0007669"/>
    <property type="project" value="UniProtKB-KW"/>
</dbReference>
<keyword evidence="5" id="KW-0408">Iron</keyword>
<evidence type="ECO:0000256" key="5">
    <source>
        <dbReference type="ARBA" id="ARBA00023004"/>
    </source>
</evidence>
<feature type="domain" description="TauD/TfdA-like" evidence="7">
    <location>
        <begin position="165"/>
        <end position="259"/>
    </location>
</feature>
<organism evidence="8 9">
    <name type="scientific">Sordaria macrospora</name>
    <dbReference type="NCBI Taxonomy" id="5147"/>
    <lineage>
        <taxon>Eukaryota</taxon>
        <taxon>Fungi</taxon>
        <taxon>Dikarya</taxon>
        <taxon>Ascomycota</taxon>
        <taxon>Pezizomycotina</taxon>
        <taxon>Sordariomycetes</taxon>
        <taxon>Sordariomycetidae</taxon>
        <taxon>Sordariales</taxon>
        <taxon>Sordariaceae</taxon>
        <taxon>Sordaria</taxon>
    </lineage>
</organism>
<dbReference type="InterPro" id="IPR042098">
    <property type="entry name" value="TauD-like_sf"/>
</dbReference>
<dbReference type="OMA" id="WHADMAY"/>
<evidence type="ECO:0000256" key="4">
    <source>
        <dbReference type="ARBA" id="ARBA00023002"/>
    </source>
</evidence>
<evidence type="ECO:0000256" key="6">
    <source>
        <dbReference type="SAM" id="MobiDB-lite"/>
    </source>
</evidence>
<dbReference type="VEuPathDB" id="FungiDB:SMAC_02318"/>
<evidence type="ECO:0000259" key="7">
    <source>
        <dbReference type="Pfam" id="PF02668"/>
    </source>
</evidence>
<feature type="region of interest" description="Disordered" evidence="6">
    <location>
        <begin position="90"/>
        <end position="112"/>
    </location>
</feature>
<evidence type="ECO:0000256" key="3">
    <source>
        <dbReference type="ARBA" id="ARBA00022964"/>
    </source>
</evidence>
<dbReference type="Gene3D" id="3.60.130.10">
    <property type="entry name" value="Clavaminate synthase-like"/>
    <property type="match status" value="2"/>
</dbReference>